<dbReference type="Proteomes" id="UP000264120">
    <property type="component" value="Chromosome"/>
</dbReference>
<dbReference type="SUPFAM" id="SSF51120">
    <property type="entry name" value="beta-Roll"/>
    <property type="match status" value="1"/>
</dbReference>
<dbReference type="EMBL" id="CP023036">
    <property type="protein sequence ID" value="AXY21567.1"/>
    <property type="molecule type" value="Genomic_DNA"/>
</dbReference>
<evidence type="ECO:0000313" key="2">
    <source>
        <dbReference type="Proteomes" id="UP000264120"/>
    </source>
</evidence>
<evidence type="ECO:0008006" key="3">
    <source>
        <dbReference type="Google" id="ProtNLM"/>
    </source>
</evidence>
<dbReference type="InterPro" id="IPR001343">
    <property type="entry name" value="Hemolysn_Ca-bd"/>
</dbReference>
<dbReference type="KEGG" id="ksc:CD178_00761"/>
<dbReference type="Pfam" id="PF00353">
    <property type="entry name" value="HemolysinCabind"/>
    <property type="match status" value="2"/>
</dbReference>
<sequence>MGDVTVTGATGLLLGINQDSGALIQGLQQVGEQQALRALSQLTLGTNAFGADIATVAGGATTTQQTGRVTGVEDIDQALRSNAGTAGVQDVTSGGTYAIDSTASLVDIGSTTTTPLDQDIGLQGSSTSSSVNVMDGDLGTVEYNAGPGQVNYDAAGGNSAVVSGAGQDTVHTMGGSDTVYGYAGTPTVTGNWSMPGSSTTLFSGGVSTVEVIDGVVVQNTGNDTINAYDDGGFFEDEYTDQTINTVQGGQDDVINGHGSLVLDTVSGSSIVADGSLSITGGSSDTISASQTTQIDGLDNSTIQVSVPGTLTFIDGSSGISDTVTGSNATIFGAAGLDLTAGTTRSMTYHAAGGNETLDGGLSGGTLYAMGGTGNDTLIGGNGQNILQAGSGNDLLKAGSGTTEFDFIHGQDGGHDIIQDFGKSAANIVKLSGFDATPASIQSMLDNATIAGGSTTVSLGDKTQITFVGVTDLKVQNFKS</sequence>
<dbReference type="AlphaFoldDB" id="A0A347W9M4"/>
<dbReference type="Gene3D" id="2.150.10.10">
    <property type="entry name" value="Serralysin-like metalloprotease, C-terminal"/>
    <property type="match status" value="1"/>
</dbReference>
<dbReference type="InterPro" id="IPR011049">
    <property type="entry name" value="Serralysin-like_metalloprot_C"/>
</dbReference>
<evidence type="ECO:0000313" key="1">
    <source>
        <dbReference type="EMBL" id="AXY21567.1"/>
    </source>
</evidence>
<name>A0A347W9M4_9PROT</name>
<gene>
    <name evidence="1" type="ORF">CD178_00761</name>
</gene>
<reference evidence="1 2" key="1">
    <citation type="submission" date="2017-08" db="EMBL/GenBank/DDBJ databases">
        <title>Complete genome sequence of Gluconacetobacter saccharivorans CV1 isolated from Fermented Vinegar.</title>
        <authorList>
            <person name="Kim S.-Y."/>
        </authorList>
    </citation>
    <scope>NUCLEOTIDE SEQUENCE [LARGE SCALE GENOMIC DNA]</scope>
    <source>
        <strain evidence="1 2">CV1</strain>
    </source>
</reference>
<dbReference type="RefSeq" id="WP_118962538.1">
    <property type="nucleotide sequence ID" value="NZ_CALCQY010000021.1"/>
</dbReference>
<protein>
    <recommendedName>
        <fullName evidence="3">Bifunctional hemolysin/adenylate cyclase</fullName>
    </recommendedName>
</protein>
<accession>A0A347W9M4</accession>
<dbReference type="OrthoDB" id="7283520at2"/>
<dbReference type="GO" id="GO:0005509">
    <property type="term" value="F:calcium ion binding"/>
    <property type="evidence" value="ECO:0007669"/>
    <property type="project" value="InterPro"/>
</dbReference>
<keyword evidence="2" id="KW-1185">Reference proteome</keyword>
<proteinExistence type="predicted"/>
<organism evidence="1 2">
    <name type="scientific">Komagataeibacter saccharivorans</name>
    <dbReference type="NCBI Taxonomy" id="265959"/>
    <lineage>
        <taxon>Bacteria</taxon>
        <taxon>Pseudomonadati</taxon>
        <taxon>Pseudomonadota</taxon>
        <taxon>Alphaproteobacteria</taxon>
        <taxon>Acetobacterales</taxon>
        <taxon>Acetobacteraceae</taxon>
        <taxon>Komagataeibacter</taxon>
    </lineage>
</organism>